<sequence length="74" mass="8966">MIHIFTREELEGLDGIDRLIREEECEWLTSLTRQHRKRLEKKGMFPRKIVIGPQKKVYRLSEIQAWIKGTWKSE</sequence>
<protein>
    <submittedName>
        <fullName evidence="1">Phage transcriptional regulator</fullName>
    </submittedName>
</protein>
<dbReference type="RefSeq" id="WP_045957955.1">
    <property type="nucleotide sequence ID" value="NZ_FO704551.1"/>
</dbReference>
<dbReference type="OrthoDB" id="5986966at2"/>
<dbReference type="EMBL" id="FO704551">
    <property type="protein sequence ID" value="CDG20592.1"/>
    <property type="molecule type" value="Genomic_DNA"/>
</dbReference>
<dbReference type="HOGENOM" id="CLU_140176_15_3_6"/>
<evidence type="ECO:0000313" key="2">
    <source>
        <dbReference type="Proteomes" id="UP000032735"/>
    </source>
</evidence>
<organism evidence="1 2">
    <name type="scientific">Xenorhabdus poinarii G6</name>
    <dbReference type="NCBI Taxonomy" id="1354304"/>
    <lineage>
        <taxon>Bacteria</taxon>
        <taxon>Pseudomonadati</taxon>
        <taxon>Pseudomonadota</taxon>
        <taxon>Gammaproteobacteria</taxon>
        <taxon>Enterobacterales</taxon>
        <taxon>Morganellaceae</taxon>
        <taxon>Xenorhabdus</taxon>
    </lineage>
</organism>
<dbReference type="InterPro" id="IPR010260">
    <property type="entry name" value="AlpA"/>
</dbReference>
<dbReference type="Proteomes" id="UP000032735">
    <property type="component" value="Chromosome"/>
</dbReference>
<proteinExistence type="predicted"/>
<keyword evidence="2" id="KW-1185">Reference proteome</keyword>
<dbReference type="AlphaFoldDB" id="A0A068QZX0"/>
<dbReference type="Pfam" id="PF05930">
    <property type="entry name" value="Phage_AlpA"/>
    <property type="match status" value="1"/>
</dbReference>
<reference evidence="1 2" key="1">
    <citation type="submission" date="2013-07" db="EMBL/GenBank/DDBJ databases">
        <authorList>
            <person name="Genoscope - CEA"/>
        </authorList>
    </citation>
    <scope>NUCLEOTIDE SEQUENCE [LARGE SCALE GENOMIC DNA]</scope>
    <source>
        <strain evidence="1 2">G6</strain>
    </source>
</reference>
<gene>
    <name evidence="1" type="ORF">XPG1_0937</name>
</gene>
<evidence type="ECO:0000313" key="1">
    <source>
        <dbReference type="EMBL" id="CDG20592.1"/>
    </source>
</evidence>
<accession>A0A068QZX0</accession>
<dbReference type="STRING" id="1354304.XPG1_0937"/>
<dbReference type="KEGG" id="xpo:XPG1_0937"/>
<name>A0A068QZX0_9GAMM</name>